<dbReference type="GO" id="GO:0005886">
    <property type="term" value="C:plasma membrane"/>
    <property type="evidence" value="ECO:0007669"/>
    <property type="project" value="TreeGrafter"/>
</dbReference>
<dbReference type="EMBL" id="VLTJ01000003">
    <property type="protein sequence ID" value="TSH98807.1"/>
    <property type="molecule type" value="Genomic_DNA"/>
</dbReference>
<feature type="transmembrane region" description="Helical" evidence="1">
    <location>
        <begin position="70"/>
        <end position="92"/>
    </location>
</feature>
<dbReference type="InterPro" id="IPR016833">
    <property type="entry name" value="Put_Na-Bile_cotransptr"/>
</dbReference>
<evidence type="ECO:0000256" key="1">
    <source>
        <dbReference type="SAM" id="Phobius"/>
    </source>
</evidence>
<keyword evidence="1" id="KW-1133">Transmembrane helix</keyword>
<dbReference type="InterPro" id="IPR038770">
    <property type="entry name" value="Na+/solute_symporter_sf"/>
</dbReference>
<feature type="transmembrane region" description="Helical" evidence="1">
    <location>
        <begin position="205"/>
        <end position="226"/>
    </location>
</feature>
<dbReference type="Gene3D" id="1.20.1530.20">
    <property type="match status" value="1"/>
</dbReference>
<organism evidence="2 3">
    <name type="scientific">Verticiella sediminum</name>
    <dbReference type="NCBI Taxonomy" id="1247510"/>
    <lineage>
        <taxon>Bacteria</taxon>
        <taxon>Pseudomonadati</taxon>
        <taxon>Pseudomonadota</taxon>
        <taxon>Betaproteobacteria</taxon>
        <taxon>Burkholderiales</taxon>
        <taxon>Alcaligenaceae</taxon>
        <taxon>Verticiella</taxon>
    </lineage>
</organism>
<evidence type="ECO:0000313" key="2">
    <source>
        <dbReference type="EMBL" id="TSH98807.1"/>
    </source>
</evidence>
<dbReference type="OrthoDB" id="9792271at2"/>
<keyword evidence="1" id="KW-0812">Transmembrane</keyword>
<dbReference type="RefSeq" id="WP_143946345.1">
    <property type="nucleotide sequence ID" value="NZ_BAABMB010000001.1"/>
</dbReference>
<reference evidence="2 3" key="1">
    <citation type="submission" date="2019-07" db="EMBL/GenBank/DDBJ databases">
        <title>Qingshengfaniella alkalisoli gen. nov., sp. nov., isolated from saline soil.</title>
        <authorList>
            <person name="Xu L."/>
            <person name="Huang X.-X."/>
            <person name="Sun J.-Q."/>
        </authorList>
    </citation>
    <scope>NUCLEOTIDE SEQUENCE [LARGE SCALE GENOMIC DNA]</scope>
    <source>
        <strain evidence="2 3">DSM 27279</strain>
    </source>
</reference>
<sequence length="341" mass="36059">MQALLKKLRIDPYLLLLAGTVALAAVLPVQGRAAEVFGYVTYAAIALLFFLYGAKLSLQSIGQGLLHWRLQGLVFLFTYAVFPLLGLGIAFLGRGHVADELLTGLVYVSLLPSTVQSSIAFTSIARGNVPGALTSASVSNLVGVVITPLLVAAVLGAHTGGFNLQSLVDIAVQLLLPFAVGQLCRRWLAPVLKAHPRLTLSVDRGAILLVVYSAFSAGMVAGIWSSVRPADLAWVIGLCVLLLAIVLWLTTFLGRHLGFNRADRITLAFCGSKKSMATGIPMAGILFAGPAVPLIVLPLMLFHQIQLFACAFLAQRWAREADLAEAREAADGAPAARSPAA</sequence>
<accession>A0A556B0U1</accession>
<dbReference type="AlphaFoldDB" id="A0A556B0U1"/>
<dbReference type="PANTHER" id="PTHR18640">
    <property type="entry name" value="SOLUTE CARRIER FAMILY 10 MEMBER 7"/>
    <property type="match status" value="1"/>
</dbReference>
<feature type="transmembrane region" description="Helical" evidence="1">
    <location>
        <begin position="137"/>
        <end position="158"/>
    </location>
</feature>
<evidence type="ECO:0000313" key="3">
    <source>
        <dbReference type="Proteomes" id="UP000318405"/>
    </source>
</evidence>
<feature type="transmembrane region" description="Helical" evidence="1">
    <location>
        <begin position="12"/>
        <end position="30"/>
    </location>
</feature>
<dbReference type="Pfam" id="PF13593">
    <property type="entry name" value="SBF_like"/>
    <property type="match status" value="1"/>
</dbReference>
<keyword evidence="1" id="KW-0472">Membrane</keyword>
<feature type="transmembrane region" description="Helical" evidence="1">
    <location>
        <begin position="232"/>
        <end position="253"/>
    </location>
</feature>
<dbReference type="PIRSF" id="PIRSF026166">
    <property type="entry name" value="UCP026166"/>
    <property type="match status" value="1"/>
</dbReference>
<dbReference type="PANTHER" id="PTHR18640:SF5">
    <property type="entry name" value="SODIUM_BILE ACID COTRANSPORTER 7"/>
    <property type="match status" value="1"/>
</dbReference>
<feature type="transmembrane region" description="Helical" evidence="1">
    <location>
        <begin position="36"/>
        <end position="58"/>
    </location>
</feature>
<name>A0A556B0U1_9BURK</name>
<comment type="caution">
    <text evidence="2">The sequence shown here is derived from an EMBL/GenBank/DDBJ whole genome shotgun (WGS) entry which is preliminary data.</text>
</comment>
<proteinExistence type="predicted"/>
<feature type="transmembrane region" description="Helical" evidence="1">
    <location>
        <begin position="104"/>
        <end position="125"/>
    </location>
</feature>
<keyword evidence="3" id="KW-1185">Reference proteome</keyword>
<gene>
    <name evidence="2" type="ORF">FOZ76_01435</name>
</gene>
<dbReference type="Proteomes" id="UP000318405">
    <property type="component" value="Unassembled WGS sequence"/>
</dbReference>
<protein>
    <submittedName>
        <fullName evidence="2">Bile acid:sodium symporter</fullName>
    </submittedName>
</protein>